<dbReference type="AlphaFoldDB" id="A0A177SLB0"/>
<keyword evidence="4" id="KW-0010">Activator</keyword>
<dbReference type="PROSITE" id="PS50931">
    <property type="entry name" value="HTH_LYSR"/>
    <property type="match status" value="1"/>
</dbReference>
<dbReference type="InterPro" id="IPR000847">
    <property type="entry name" value="LysR_HTH_N"/>
</dbReference>
<dbReference type="PRINTS" id="PR00039">
    <property type="entry name" value="HTHLYSR"/>
</dbReference>
<reference evidence="7 8" key="1">
    <citation type="submission" date="2016-03" db="EMBL/GenBank/DDBJ databases">
        <title>Draft Genome Assembly of Pseudomonas putida strain CBF10-2.</title>
        <authorList>
            <person name="Iyer R.S."/>
            <person name="Damania A."/>
        </authorList>
    </citation>
    <scope>NUCLEOTIDE SEQUENCE [LARGE SCALE GENOMIC DNA]</scope>
    <source>
        <strain evidence="7 8">CBF10-2</strain>
    </source>
</reference>
<dbReference type="PANTHER" id="PTHR30537:SF74">
    <property type="entry name" value="HTH-TYPE TRANSCRIPTIONAL REGULATOR TRPI"/>
    <property type="match status" value="1"/>
</dbReference>
<dbReference type="EMBL" id="LUCV01000026">
    <property type="protein sequence ID" value="OAI91331.1"/>
    <property type="molecule type" value="Genomic_DNA"/>
</dbReference>
<keyword evidence="3" id="KW-0238">DNA-binding</keyword>
<dbReference type="PANTHER" id="PTHR30537">
    <property type="entry name" value="HTH-TYPE TRANSCRIPTIONAL REGULATOR"/>
    <property type="match status" value="1"/>
</dbReference>
<dbReference type="InterPro" id="IPR005119">
    <property type="entry name" value="LysR_subst-bd"/>
</dbReference>
<dbReference type="InterPro" id="IPR036388">
    <property type="entry name" value="WH-like_DNA-bd_sf"/>
</dbReference>
<dbReference type="InterPro" id="IPR036390">
    <property type="entry name" value="WH_DNA-bd_sf"/>
</dbReference>
<dbReference type="SUPFAM" id="SSF53850">
    <property type="entry name" value="Periplasmic binding protein-like II"/>
    <property type="match status" value="1"/>
</dbReference>
<feature type="domain" description="HTH lysR-type" evidence="6">
    <location>
        <begin position="9"/>
        <end position="66"/>
    </location>
</feature>
<protein>
    <recommendedName>
        <fullName evidence="6">HTH lysR-type domain-containing protein</fullName>
    </recommendedName>
</protein>
<evidence type="ECO:0000259" key="6">
    <source>
        <dbReference type="PROSITE" id="PS50931"/>
    </source>
</evidence>
<organism evidence="7 8">
    <name type="scientific">Pseudomonas putida</name>
    <name type="common">Arthrobacter siderocapsulatus</name>
    <dbReference type="NCBI Taxonomy" id="303"/>
    <lineage>
        <taxon>Bacteria</taxon>
        <taxon>Pseudomonadati</taxon>
        <taxon>Pseudomonadota</taxon>
        <taxon>Gammaproteobacteria</taxon>
        <taxon>Pseudomonadales</taxon>
        <taxon>Pseudomonadaceae</taxon>
        <taxon>Pseudomonas</taxon>
    </lineage>
</organism>
<dbReference type="Proteomes" id="UP000077752">
    <property type="component" value="Unassembled WGS sequence"/>
</dbReference>
<name>A0A177SLB0_PSEPU</name>
<keyword evidence="2" id="KW-0805">Transcription regulation</keyword>
<dbReference type="GO" id="GO:0003700">
    <property type="term" value="F:DNA-binding transcription factor activity"/>
    <property type="evidence" value="ECO:0007669"/>
    <property type="project" value="InterPro"/>
</dbReference>
<dbReference type="GO" id="GO:0006351">
    <property type="term" value="P:DNA-templated transcription"/>
    <property type="evidence" value="ECO:0007669"/>
    <property type="project" value="TreeGrafter"/>
</dbReference>
<comment type="similarity">
    <text evidence="1">Belongs to the LysR transcriptional regulatory family.</text>
</comment>
<keyword evidence="5" id="KW-0804">Transcription</keyword>
<dbReference type="RefSeq" id="WP_064303479.1">
    <property type="nucleotide sequence ID" value="NZ_LUCV01000026.1"/>
</dbReference>
<comment type="caution">
    <text evidence="7">The sequence shown here is derived from an EMBL/GenBank/DDBJ whole genome shotgun (WGS) entry which is preliminary data.</text>
</comment>
<evidence type="ECO:0000313" key="7">
    <source>
        <dbReference type="EMBL" id="OAI91331.1"/>
    </source>
</evidence>
<sequence>MVNSRKRLPPLQNLEAFEAAARHLSFTRAAEEINLSQSAVSRQIKHLEQSMGVQLFTRTHKTLELTKAGRTLLDGIERSLTELRRTVETIENDRSPTVTISASMAIASFWLLPRIAEFKDRNPDIRVRVIAVDGEDYAAIRNNDSDFTILYDQGQCGGQVCIGLFEEVIFPACTPAYLKGRTFTSIADLSREKLIDFEVRHLRTVKGWPDWFTRAGCQTRGIDYTLSVSNYDLACRAAYAGQGVMLMWAYVAPLADFASGVLVRPIDDIVNTGHVEYLVHDAALERSRPHMVFRDWIVEYARRTNEATQAFLVS</sequence>
<evidence type="ECO:0000313" key="8">
    <source>
        <dbReference type="Proteomes" id="UP000077752"/>
    </source>
</evidence>
<evidence type="ECO:0000256" key="1">
    <source>
        <dbReference type="ARBA" id="ARBA00009437"/>
    </source>
</evidence>
<dbReference type="Pfam" id="PF00126">
    <property type="entry name" value="HTH_1"/>
    <property type="match status" value="1"/>
</dbReference>
<accession>A0A177SLB0</accession>
<dbReference type="Gene3D" id="1.10.10.10">
    <property type="entry name" value="Winged helix-like DNA-binding domain superfamily/Winged helix DNA-binding domain"/>
    <property type="match status" value="1"/>
</dbReference>
<dbReference type="InterPro" id="IPR058163">
    <property type="entry name" value="LysR-type_TF_proteobact-type"/>
</dbReference>
<dbReference type="Gene3D" id="3.40.190.10">
    <property type="entry name" value="Periplasmic binding protein-like II"/>
    <property type="match status" value="2"/>
</dbReference>
<evidence type="ECO:0000256" key="3">
    <source>
        <dbReference type="ARBA" id="ARBA00023125"/>
    </source>
</evidence>
<dbReference type="SUPFAM" id="SSF46785">
    <property type="entry name" value="Winged helix' DNA-binding domain"/>
    <property type="match status" value="1"/>
</dbReference>
<dbReference type="GO" id="GO:0043565">
    <property type="term" value="F:sequence-specific DNA binding"/>
    <property type="evidence" value="ECO:0007669"/>
    <property type="project" value="TreeGrafter"/>
</dbReference>
<evidence type="ECO:0000256" key="5">
    <source>
        <dbReference type="ARBA" id="ARBA00023163"/>
    </source>
</evidence>
<gene>
    <name evidence="7" type="ORF">AYO28_21875</name>
</gene>
<dbReference type="GO" id="GO:0009891">
    <property type="term" value="P:positive regulation of biosynthetic process"/>
    <property type="evidence" value="ECO:0007669"/>
    <property type="project" value="UniProtKB-ARBA"/>
</dbReference>
<evidence type="ECO:0000256" key="2">
    <source>
        <dbReference type="ARBA" id="ARBA00023015"/>
    </source>
</evidence>
<evidence type="ECO:0000256" key="4">
    <source>
        <dbReference type="ARBA" id="ARBA00023159"/>
    </source>
</evidence>
<proteinExistence type="inferred from homology"/>
<dbReference type="FunFam" id="1.10.10.10:FF:000038">
    <property type="entry name" value="Glycine cleavage system transcriptional activator"/>
    <property type="match status" value="1"/>
</dbReference>
<dbReference type="Pfam" id="PF03466">
    <property type="entry name" value="LysR_substrate"/>
    <property type="match status" value="1"/>
</dbReference>